<dbReference type="Pfam" id="PF02452">
    <property type="entry name" value="PemK_toxin"/>
    <property type="match status" value="1"/>
</dbReference>
<comment type="similarity">
    <text evidence="1 3">Belongs to the PemK/MazF family.</text>
</comment>
<dbReference type="GO" id="GO:0004521">
    <property type="term" value="F:RNA endonuclease activity"/>
    <property type="evidence" value="ECO:0007669"/>
    <property type="project" value="TreeGrafter"/>
</dbReference>
<dbReference type="AlphaFoldDB" id="A0A2S6GNH8"/>
<keyword evidence="5" id="KW-1185">Reference proteome</keyword>
<keyword evidence="2" id="KW-1277">Toxin-antitoxin system</keyword>
<dbReference type="InterPro" id="IPR003477">
    <property type="entry name" value="PemK-like"/>
</dbReference>
<dbReference type="Proteomes" id="UP000239203">
    <property type="component" value="Unassembled WGS sequence"/>
</dbReference>
<dbReference type="EC" id="3.1.-.-" evidence="3"/>
<dbReference type="RefSeq" id="WP_104480141.1">
    <property type="nucleotide sequence ID" value="NZ_CP154825.1"/>
</dbReference>
<keyword evidence="3" id="KW-0540">Nuclease</keyword>
<dbReference type="GO" id="GO:0016075">
    <property type="term" value="P:rRNA catabolic process"/>
    <property type="evidence" value="ECO:0007669"/>
    <property type="project" value="TreeGrafter"/>
</dbReference>
<keyword evidence="3" id="KW-0378">Hydrolase</keyword>
<evidence type="ECO:0000313" key="4">
    <source>
        <dbReference type="EMBL" id="PPK66767.1"/>
    </source>
</evidence>
<evidence type="ECO:0000256" key="2">
    <source>
        <dbReference type="ARBA" id="ARBA00022649"/>
    </source>
</evidence>
<name>A0A2S6GNH8_9PSEU</name>
<dbReference type="GO" id="GO:0006402">
    <property type="term" value="P:mRNA catabolic process"/>
    <property type="evidence" value="ECO:0007669"/>
    <property type="project" value="TreeGrafter"/>
</dbReference>
<dbReference type="GO" id="GO:0016787">
    <property type="term" value="F:hydrolase activity"/>
    <property type="evidence" value="ECO:0007669"/>
    <property type="project" value="UniProtKB-KW"/>
</dbReference>
<evidence type="ECO:0000256" key="1">
    <source>
        <dbReference type="ARBA" id="ARBA00007521"/>
    </source>
</evidence>
<dbReference type="Gene3D" id="2.30.30.110">
    <property type="match status" value="1"/>
</dbReference>
<dbReference type="InterPro" id="IPR011067">
    <property type="entry name" value="Plasmid_toxin/cell-grow_inhib"/>
</dbReference>
<dbReference type="PANTHER" id="PTHR33988">
    <property type="entry name" value="ENDORIBONUCLEASE MAZF-RELATED"/>
    <property type="match status" value="1"/>
</dbReference>
<gene>
    <name evidence="4" type="ORF">CLV40_109152</name>
</gene>
<evidence type="ECO:0000313" key="5">
    <source>
        <dbReference type="Proteomes" id="UP000239203"/>
    </source>
</evidence>
<comment type="function">
    <text evidence="3">Toxic component of a type II toxin-antitoxin (TA) system.</text>
</comment>
<evidence type="ECO:0000256" key="3">
    <source>
        <dbReference type="PIRNR" id="PIRNR033490"/>
    </source>
</evidence>
<dbReference type="GO" id="GO:0003677">
    <property type="term" value="F:DNA binding"/>
    <property type="evidence" value="ECO:0007669"/>
    <property type="project" value="InterPro"/>
</dbReference>
<reference evidence="4 5" key="1">
    <citation type="submission" date="2018-02" db="EMBL/GenBank/DDBJ databases">
        <title>Genomic Encyclopedia of Archaeal and Bacterial Type Strains, Phase II (KMG-II): from individual species to whole genera.</title>
        <authorList>
            <person name="Goeker M."/>
        </authorList>
    </citation>
    <scope>NUCLEOTIDE SEQUENCE [LARGE SCALE GENOMIC DNA]</scope>
    <source>
        <strain evidence="4 5">YU 961-1</strain>
    </source>
</reference>
<keyword evidence="3" id="KW-0255">Endonuclease</keyword>
<sequence>MRRGDIHLVDLDPTRGSEANKTRPAVIVSNDAANLVAQRTGRGTVTVVPITSNTTRVFPFQVLLPATDCGLLAESKAQAEQIRTVATARVRRRLGRVPPVLLKAIDDALRVHLGL</sequence>
<protein>
    <recommendedName>
        <fullName evidence="3">mRNA interferase</fullName>
        <ecNumber evidence="3">3.1.-.-</ecNumber>
    </recommendedName>
</protein>
<dbReference type="EMBL" id="PTIX01000009">
    <property type="protein sequence ID" value="PPK66767.1"/>
    <property type="molecule type" value="Genomic_DNA"/>
</dbReference>
<dbReference type="PANTHER" id="PTHR33988:SF1">
    <property type="entry name" value="ENDORIBONUCLEASE MAZF7-RELATED"/>
    <property type="match status" value="1"/>
</dbReference>
<dbReference type="OrthoDB" id="9808744at2"/>
<accession>A0A2S6GNH8</accession>
<organism evidence="4 5">
    <name type="scientific">Actinokineospora auranticolor</name>
    <dbReference type="NCBI Taxonomy" id="155976"/>
    <lineage>
        <taxon>Bacteria</taxon>
        <taxon>Bacillati</taxon>
        <taxon>Actinomycetota</taxon>
        <taxon>Actinomycetes</taxon>
        <taxon>Pseudonocardiales</taxon>
        <taxon>Pseudonocardiaceae</taxon>
        <taxon>Actinokineospora</taxon>
    </lineage>
</organism>
<comment type="caution">
    <text evidence="4">The sequence shown here is derived from an EMBL/GenBank/DDBJ whole genome shotgun (WGS) entry which is preliminary data.</text>
</comment>
<proteinExistence type="inferred from homology"/>
<dbReference type="PIRSF" id="PIRSF033490">
    <property type="entry name" value="MazF"/>
    <property type="match status" value="1"/>
</dbReference>
<dbReference type="SUPFAM" id="SSF50118">
    <property type="entry name" value="Cell growth inhibitor/plasmid maintenance toxic component"/>
    <property type="match status" value="1"/>
</dbReference>